<feature type="region of interest" description="Disordered" evidence="1">
    <location>
        <begin position="1"/>
        <end position="22"/>
    </location>
</feature>
<keyword evidence="3" id="KW-1185">Reference proteome</keyword>
<name>A0A7J7QTP6_MYOMY</name>
<protein>
    <submittedName>
        <fullName evidence="2">Uncharacterized protein</fullName>
    </submittedName>
</protein>
<evidence type="ECO:0000313" key="2">
    <source>
        <dbReference type="EMBL" id="KAF6267270.1"/>
    </source>
</evidence>
<dbReference type="AlphaFoldDB" id="A0A7J7QTP6"/>
<evidence type="ECO:0000313" key="3">
    <source>
        <dbReference type="Proteomes" id="UP000527355"/>
    </source>
</evidence>
<accession>A0A7J7QTP6</accession>
<proteinExistence type="predicted"/>
<gene>
    <name evidence="2" type="ORF">mMyoMyo1_011576</name>
</gene>
<reference evidence="2 3" key="1">
    <citation type="journal article" date="2020" name="Nature">
        <title>Six reference-quality genomes reveal evolution of bat adaptations.</title>
        <authorList>
            <person name="Jebb D."/>
            <person name="Huang Z."/>
            <person name="Pippel M."/>
            <person name="Hughes G.M."/>
            <person name="Lavrichenko K."/>
            <person name="Devanna P."/>
            <person name="Winkler S."/>
            <person name="Jermiin L.S."/>
            <person name="Skirmuntt E.C."/>
            <person name="Katzourakis A."/>
            <person name="Burkitt-Gray L."/>
            <person name="Ray D.A."/>
            <person name="Sullivan K.A.M."/>
            <person name="Roscito J.G."/>
            <person name="Kirilenko B.M."/>
            <person name="Davalos L.M."/>
            <person name="Corthals A.P."/>
            <person name="Power M.L."/>
            <person name="Jones G."/>
            <person name="Ransome R.D."/>
            <person name="Dechmann D.K.N."/>
            <person name="Locatelli A.G."/>
            <person name="Puechmaille S.J."/>
            <person name="Fedrigo O."/>
            <person name="Jarvis E.D."/>
            <person name="Hiller M."/>
            <person name="Vernes S.C."/>
            <person name="Myers E.W."/>
            <person name="Teeling E.C."/>
        </authorList>
    </citation>
    <scope>NUCLEOTIDE SEQUENCE [LARGE SCALE GENOMIC DNA]</scope>
    <source>
        <strain evidence="2">MMyoMyo1</strain>
        <tissue evidence="2">Flight muscle</tissue>
    </source>
</reference>
<dbReference type="EMBL" id="JABWUV010000059">
    <property type="protein sequence ID" value="KAF6267270.1"/>
    <property type="molecule type" value="Genomic_DNA"/>
</dbReference>
<comment type="caution">
    <text evidence="2">The sequence shown here is derived from an EMBL/GenBank/DDBJ whole genome shotgun (WGS) entry which is preliminary data.</text>
</comment>
<organism evidence="2 3">
    <name type="scientific">Myotis myotis</name>
    <name type="common">Greater mouse-eared bat</name>
    <name type="synonym">Vespertilio myotis</name>
    <dbReference type="NCBI Taxonomy" id="51298"/>
    <lineage>
        <taxon>Eukaryota</taxon>
        <taxon>Metazoa</taxon>
        <taxon>Chordata</taxon>
        <taxon>Craniata</taxon>
        <taxon>Vertebrata</taxon>
        <taxon>Euteleostomi</taxon>
        <taxon>Mammalia</taxon>
        <taxon>Eutheria</taxon>
        <taxon>Laurasiatheria</taxon>
        <taxon>Chiroptera</taxon>
        <taxon>Yangochiroptera</taxon>
        <taxon>Vespertilionidae</taxon>
        <taxon>Myotis</taxon>
    </lineage>
</organism>
<evidence type="ECO:0000256" key="1">
    <source>
        <dbReference type="SAM" id="MobiDB-lite"/>
    </source>
</evidence>
<dbReference type="Proteomes" id="UP000527355">
    <property type="component" value="Unassembled WGS sequence"/>
</dbReference>
<sequence length="183" mass="20670">MKDVEHPAMETVRSEANDQRPDGARLSSAVLKGHHRISLFPPAALCCEYPVTSGCPYGSKRRMERTLSLAEFKCKMTVGLLNYLSVPESVTETKGQLPVATKTKFIRQVLMEKERGLFKCQSPRRWGGGGLLSKAHPHISVQAKFFIRRERECRTKRSWAGIEKLSTCRPAQSIQTRISRLVK</sequence>